<dbReference type="Proteomes" id="UP001054945">
    <property type="component" value="Unassembled WGS sequence"/>
</dbReference>
<comment type="caution">
    <text evidence="1">The sequence shown here is derived from an EMBL/GenBank/DDBJ whole genome shotgun (WGS) entry which is preliminary data.</text>
</comment>
<proteinExistence type="predicted"/>
<evidence type="ECO:0000313" key="1">
    <source>
        <dbReference type="EMBL" id="GIY08201.1"/>
    </source>
</evidence>
<reference evidence="1 2" key="1">
    <citation type="submission" date="2021-06" db="EMBL/GenBank/DDBJ databases">
        <title>Caerostris extrusa draft genome.</title>
        <authorList>
            <person name="Kono N."/>
            <person name="Arakawa K."/>
        </authorList>
    </citation>
    <scope>NUCLEOTIDE SEQUENCE [LARGE SCALE GENOMIC DNA]</scope>
</reference>
<gene>
    <name evidence="1" type="ORF">CEXT_288721</name>
</gene>
<evidence type="ECO:0000313" key="2">
    <source>
        <dbReference type="Proteomes" id="UP001054945"/>
    </source>
</evidence>
<dbReference type="EMBL" id="BPLR01006211">
    <property type="protein sequence ID" value="GIY08201.1"/>
    <property type="molecule type" value="Genomic_DNA"/>
</dbReference>
<protein>
    <submittedName>
        <fullName evidence="1">Uncharacterized protein</fullName>
    </submittedName>
</protein>
<dbReference type="AlphaFoldDB" id="A0AAV4QJF3"/>
<keyword evidence="2" id="KW-1185">Reference proteome</keyword>
<sequence length="80" mass="9392">MLNVMPTLDEEYEVEDGAEEAYVREANKSYTTLIQFTFQKSLGEREEKAQMRELITGLFHTIQNQNKEIYTLMGAKKELR</sequence>
<accession>A0AAV4QJF3</accession>
<name>A0AAV4QJF3_CAEEX</name>
<organism evidence="1 2">
    <name type="scientific">Caerostris extrusa</name>
    <name type="common">Bark spider</name>
    <name type="synonym">Caerostris bankana</name>
    <dbReference type="NCBI Taxonomy" id="172846"/>
    <lineage>
        <taxon>Eukaryota</taxon>
        <taxon>Metazoa</taxon>
        <taxon>Ecdysozoa</taxon>
        <taxon>Arthropoda</taxon>
        <taxon>Chelicerata</taxon>
        <taxon>Arachnida</taxon>
        <taxon>Araneae</taxon>
        <taxon>Araneomorphae</taxon>
        <taxon>Entelegynae</taxon>
        <taxon>Araneoidea</taxon>
        <taxon>Araneidae</taxon>
        <taxon>Caerostris</taxon>
    </lineage>
</organism>